<protein>
    <submittedName>
        <fullName evidence="1">Uncharacterized protein</fullName>
    </submittedName>
</protein>
<accession>A0A1V1P0S6</accession>
<comment type="caution">
    <text evidence="1">The sequence shown here is derived from an EMBL/GenBank/DDBJ whole genome shotgun (WGS) entry which is preliminary data.</text>
</comment>
<organism evidence="1 2">
    <name type="scientific">Candidatus Magnetoglobus multicellularis str. Araruama</name>
    <dbReference type="NCBI Taxonomy" id="890399"/>
    <lineage>
        <taxon>Bacteria</taxon>
        <taxon>Pseudomonadati</taxon>
        <taxon>Thermodesulfobacteriota</taxon>
        <taxon>Desulfobacteria</taxon>
        <taxon>Desulfobacterales</taxon>
        <taxon>Desulfobacteraceae</taxon>
        <taxon>Candidatus Magnetoglobus</taxon>
    </lineage>
</organism>
<proteinExistence type="predicted"/>
<reference evidence="2" key="1">
    <citation type="submission" date="2012-11" db="EMBL/GenBank/DDBJ databases">
        <authorList>
            <person name="Lucero-Rivera Y.E."/>
            <person name="Tovar-Ramirez D."/>
        </authorList>
    </citation>
    <scope>NUCLEOTIDE SEQUENCE [LARGE SCALE GENOMIC DNA]</scope>
    <source>
        <strain evidence="2">Araruama</strain>
    </source>
</reference>
<name>A0A1V1P0S6_9BACT</name>
<gene>
    <name evidence="1" type="ORF">OMM_10496</name>
</gene>
<sequence length="101" mass="11390">MSFIIEGTDCLPPLSGGYLIINIDKKEFHIVSVPSPVLSADRHRDSVNENSDFIEDEEGNEFSITVLSSNVGVDWTIEVKTKSDEKELRKRIGVEYQANEF</sequence>
<dbReference type="Proteomes" id="UP000189670">
    <property type="component" value="Unassembled WGS sequence"/>
</dbReference>
<dbReference type="AlphaFoldDB" id="A0A1V1P0S6"/>
<evidence type="ECO:0000313" key="1">
    <source>
        <dbReference type="EMBL" id="ETR68472.1"/>
    </source>
</evidence>
<evidence type="ECO:0000313" key="2">
    <source>
        <dbReference type="Proteomes" id="UP000189670"/>
    </source>
</evidence>
<dbReference type="EMBL" id="ATBP01000939">
    <property type="protein sequence ID" value="ETR68472.1"/>
    <property type="molecule type" value="Genomic_DNA"/>
</dbReference>